<evidence type="ECO:0000313" key="1">
    <source>
        <dbReference type="EMBL" id="APG05000.1"/>
    </source>
</evidence>
<dbReference type="Proteomes" id="UP000182987">
    <property type="component" value="Chromosome"/>
</dbReference>
<dbReference type="KEGG" id="lrz:BJI69_14590"/>
<dbReference type="InterPro" id="IPR013120">
    <property type="entry name" value="FAR_NAD-bd"/>
</dbReference>
<protein>
    <submittedName>
        <fullName evidence="1">Uncharacterized protein</fullName>
    </submittedName>
</protein>
<dbReference type="SUPFAM" id="SSF51735">
    <property type="entry name" value="NAD(P)-binding Rossmann-fold domains"/>
    <property type="match status" value="1"/>
</dbReference>
<dbReference type="AlphaFoldDB" id="A0A0G9H4P3"/>
<dbReference type="PATRIC" id="fig|1440763.5.peg.3732"/>
<name>A0A0G9H4P3_9GAMM</name>
<gene>
    <name evidence="1" type="ORF">BJI69_14590</name>
</gene>
<proteinExistence type="predicted"/>
<organism evidence="1 2">
    <name type="scientific">Luteibacter rhizovicinus DSM 16549</name>
    <dbReference type="NCBI Taxonomy" id="1440763"/>
    <lineage>
        <taxon>Bacteria</taxon>
        <taxon>Pseudomonadati</taxon>
        <taxon>Pseudomonadota</taxon>
        <taxon>Gammaproteobacteria</taxon>
        <taxon>Lysobacterales</taxon>
        <taxon>Rhodanobacteraceae</taxon>
        <taxon>Luteibacter</taxon>
    </lineage>
</organism>
<dbReference type="Gene3D" id="3.40.50.720">
    <property type="entry name" value="NAD(P)-binding Rossmann-like Domain"/>
    <property type="match status" value="1"/>
</dbReference>
<dbReference type="InterPro" id="IPR036291">
    <property type="entry name" value="NAD(P)-bd_dom_sf"/>
</dbReference>
<dbReference type="PANTHER" id="PTHR43000">
    <property type="entry name" value="DTDP-D-GLUCOSE 4,6-DEHYDRATASE-RELATED"/>
    <property type="match status" value="1"/>
</dbReference>
<evidence type="ECO:0000313" key="2">
    <source>
        <dbReference type="Proteomes" id="UP000182987"/>
    </source>
</evidence>
<reference evidence="2" key="1">
    <citation type="submission" date="2016-09" db="EMBL/GenBank/DDBJ databases">
        <authorList>
            <person name="Lysoe E."/>
        </authorList>
    </citation>
    <scope>NUCLEOTIDE SEQUENCE [LARGE SCALE GENOMIC DNA]</scope>
    <source>
        <strain evidence="2">LJ96T</strain>
    </source>
</reference>
<accession>A0A0G9H4P3</accession>
<sequence length="355" mass="38820">MNMETILLTGATGFVGSALAANFLAESTNVIALVRNDADGERTRTAVLAAANGFGICLPAIALRRNLHVLQADDDGYVAPLTVARLAEVAHVWHVAAEMSMATKNLARTFATNVGMTTDLYRHVSAYAPRCRRFHYMSTAYVVGMDGGDVDETLHFGGHCINPYQVSKRCAEHSLALLSSGSRLPVTLFRPTIVVGHLATGWTVRNGFGMYMFVEAMKVITASKQASFNLPLVATSRPDFIPVDRLVHQAMLLTNRREKTPGLEIFNCSGGRGLSIGDAVAQIGRLCGVEVRYSAPETELEQTMAAGMEGRLPFANTDWQFVRSNLDRAIGRSRADRPVDEKDLDRLVEWYLETP</sequence>
<dbReference type="EMBL" id="CP017480">
    <property type="protein sequence ID" value="APG05000.1"/>
    <property type="molecule type" value="Genomic_DNA"/>
</dbReference>
<dbReference type="STRING" id="1440763.BJI69_14590"/>
<keyword evidence="2" id="KW-1185">Reference proteome</keyword>
<dbReference type="Pfam" id="PF07993">
    <property type="entry name" value="NAD_binding_4"/>
    <property type="match status" value="1"/>
</dbReference>